<dbReference type="KEGG" id="taut:V4D30_01320"/>
<evidence type="ECO:0000259" key="7">
    <source>
        <dbReference type="Pfam" id="PF02706"/>
    </source>
</evidence>
<evidence type="ECO:0000313" key="8">
    <source>
        <dbReference type="EMBL" id="XCH46935.1"/>
    </source>
</evidence>
<evidence type="ECO:0000256" key="1">
    <source>
        <dbReference type="ARBA" id="ARBA00004651"/>
    </source>
</evidence>
<dbReference type="InterPro" id="IPR050445">
    <property type="entry name" value="Bact_polysacc_biosynth/exp"/>
</dbReference>
<name>A0AAU8GZD5_9BACT</name>
<evidence type="ECO:0000256" key="6">
    <source>
        <dbReference type="SAM" id="Phobius"/>
    </source>
</evidence>
<keyword evidence="4 6" id="KW-1133">Transmembrane helix</keyword>
<dbReference type="GO" id="GO:0005886">
    <property type="term" value="C:plasma membrane"/>
    <property type="evidence" value="ECO:0007669"/>
    <property type="project" value="UniProtKB-SubCell"/>
</dbReference>
<feature type="transmembrane region" description="Helical" evidence="6">
    <location>
        <begin position="213"/>
        <end position="233"/>
    </location>
</feature>
<dbReference type="GO" id="GO:0004713">
    <property type="term" value="F:protein tyrosine kinase activity"/>
    <property type="evidence" value="ECO:0007669"/>
    <property type="project" value="TreeGrafter"/>
</dbReference>
<evidence type="ECO:0000256" key="2">
    <source>
        <dbReference type="ARBA" id="ARBA00022475"/>
    </source>
</evidence>
<keyword evidence="2" id="KW-1003">Cell membrane</keyword>
<comment type="subcellular location">
    <subcellularLocation>
        <location evidence="1">Cell membrane</location>
        <topology evidence="1">Multi-pass membrane protein</topology>
    </subcellularLocation>
</comment>
<accession>A0AAU8GZD5</accession>
<evidence type="ECO:0000256" key="5">
    <source>
        <dbReference type="ARBA" id="ARBA00023136"/>
    </source>
</evidence>
<dbReference type="EMBL" id="CP144373">
    <property type="protein sequence ID" value="XCH46935.1"/>
    <property type="molecule type" value="Genomic_DNA"/>
</dbReference>
<protein>
    <submittedName>
        <fullName evidence="8">Wzz/FepE/Etk N-terminal domain-containing protein</fullName>
    </submittedName>
</protein>
<dbReference type="Pfam" id="PF02706">
    <property type="entry name" value="Wzz"/>
    <property type="match status" value="1"/>
</dbReference>
<dbReference type="AlphaFoldDB" id="A0AAU8GZD5"/>
<evidence type="ECO:0000256" key="4">
    <source>
        <dbReference type="ARBA" id="ARBA00022989"/>
    </source>
</evidence>
<dbReference type="InterPro" id="IPR003856">
    <property type="entry name" value="LPS_length_determ_N"/>
</dbReference>
<gene>
    <name evidence="8" type="ORF">V4D30_01320</name>
</gene>
<sequence>MNVEEIKEKYSDEIDLYELILILKKRIKYVAGVFVLGVFVAAVVSFIMPNIYQARATLWVDSFITQAMIENLKANQFVRDSKLSFIIPLQQGRSLDATNLSLSILYSAEFQKKLRDKVRQTYGSGVVPSFKADIDKKTGSIVFTSEQRDRKLAEEILKTAIEEFRTELDKASLAFSEVIASEKVKTDKSKNFFLYVIENPNSSETPVKPKRKLIIALAAVSSLFAGVFLAFLVEWWSKAKRGGGDSSRSLP</sequence>
<organism evidence="8">
    <name type="scientific">Thermodesulfovibrio autotrophicus</name>
    <dbReference type="NCBI Taxonomy" id="3118333"/>
    <lineage>
        <taxon>Bacteria</taxon>
        <taxon>Pseudomonadati</taxon>
        <taxon>Nitrospirota</taxon>
        <taxon>Thermodesulfovibrionia</taxon>
        <taxon>Thermodesulfovibrionales</taxon>
        <taxon>Thermodesulfovibrionaceae</taxon>
        <taxon>Thermodesulfovibrio</taxon>
    </lineage>
</organism>
<reference evidence="8" key="1">
    <citation type="submission" date="2024-01" db="EMBL/GenBank/DDBJ databases">
        <title>The first autotrophic representatives of the genus Thermodesulfovibrio.</title>
        <authorList>
            <person name="Maltseva A.I."/>
            <person name="Elcheninov A.G."/>
            <person name="Kublanov I.V."/>
            <person name="Lebedinsky A.V."/>
            <person name="Frolov E.N."/>
        </authorList>
    </citation>
    <scope>NUCLEOTIDE SEQUENCE</scope>
    <source>
        <strain evidence="8">3907-1M</strain>
    </source>
</reference>
<dbReference type="RefSeq" id="WP_353684461.1">
    <property type="nucleotide sequence ID" value="NZ_CP144373.1"/>
</dbReference>
<dbReference type="PANTHER" id="PTHR32309:SF13">
    <property type="entry name" value="FERRIC ENTEROBACTIN TRANSPORT PROTEIN FEPE"/>
    <property type="match status" value="1"/>
</dbReference>
<evidence type="ECO:0000256" key="3">
    <source>
        <dbReference type="ARBA" id="ARBA00022692"/>
    </source>
</evidence>
<keyword evidence="5 6" id="KW-0472">Membrane</keyword>
<feature type="domain" description="Polysaccharide chain length determinant N-terminal" evidence="7">
    <location>
        <begin position="12"/>
        <end position="65"/>
    </location>
</feature>
<keyword evidence="3 6" id="KW-0812">Transmembrane</keyword>
<feature type="transmembrane region" description="Helical" evidence="6">
    <location>
        <begin position="29"/>
        <end position="48"/>
    </location>
</feature>
<proteinExistence type="predicted"/>
<dbReference type="PANTHER" id="PTHR32309">
    <property type="entry name" value="TYROSINE-PROTEIN KINASE"/>
    <property type="match status" value="1"/>
</dbReference>